<dbReference type="FunFam" id="1.10.560.10:FF:000038">
    <property type="entry name" value="Chaperonin containing TCP1 subunit 6B"/>
    <property type="match status" value="1"/>
</dbReference>
<evidence type="ECO:0000313" key="8">
    <source>
        <dbReference type="Ensembl" id="ENSSORP00005044449.1"/>
    </source>
</evidence>
<dbReference type="InterPro" id="IPR017998">
    <property type="entry name" value="Chaperone_TCP-1"/>
</dbReference>
<keyword evidence="6 7" id="KW-0143">Chaperone</keyword>
<keyword evidence="5 7" id="KW-0067">ATP-binding</keyword>
<dbReference type="FunFam" id="1.10.560.10:FF:000022">
    <property type="entry name" value="T-complex protein 1 subunit zeta"/>
    <property type="match status" value="1"/>
</dbReference>
<dbReference type="GO" id="GO:0005524">
    <property type="term" value="F:ATP binding"/>
    <property type="evidence" value="ECO:0007669"/>
    <property type="project" value="UniProtKB-KW"/>
</dbReference>
<organism evidence="8 9">
    <name type="scientific">Sphaeramia orbicularis</name>
    <name type="common">orbiculate cardinalfish</name>
    <dbReference type="NCBI Taxonomy" id="375764"/>
    <lineage>
        <taxon>Eukaryota</taxon>
        <taxon>Metazoa</taxon>
        <taxon>Chordata</taxon>
        <taxon>Craniata</taxon>
        <taxon>Vertebrata</taxon>
        <taxon>Euteleostomi</taxon>
        <taxon>Actinopterygii</taxon>
        <taxon>Neopterygii</taxon>
        <taxon>Teleostei</taxon>
        <taxon>Neoteleostei</taxon>
        <taxon>Acanthomorphata</taxon>
        <taxon>Gobiaria</taxon>
        <taxon>Kurtiformes</taxon>
        <taxon>Apogonoidei</taxon>
        <taxon>Apogonidae</taxon>
        <taxon>Apogoninae</taxon>
        <taxon>Sphaeramia</taxon>
    </lineage>
</organism>
<dbReference type="PANTHER" id="PTHR11353">
    <property type="entry name" value="CHAPERONIN"/>
    <property type="match status" value="1"/>
</dbReference>
<dbReference type="InterPro" id="IPR027410">
    <property type="entry name" value="TCP-1-like_intermed_sf"/>
</dbReference>
<evidence type="ECO:0000256" key="2">
    <source>
        <dbReference type="ARBA" id="ARBA00008020"/>
    </source>
</evidence>
<dbReference type="GO" id="GO:0140662">
    <property type="term" value="F:ATP-dependent protein folding chaperone"/>
    <property type="evidence" value="ECO:0007669"/>
    <property type="project" value="InterPro"/>
</dbReference>
<keyword evidence="3" id="KW-0963">Cytoplasm</keyword>
<dbReference type="CDD" id="cd03342">
    <property type="entry name" value="TCP1_zeta"/>
    <property type="match status" value="1"/>
</dbReference>
<dbReference type="PROSITE" id="PS00751">
    <property type="entry name" value="TCP1_2"/>
    <property type="match status" value="1"/>
</dbReference>
<keyword evidence="4 7" id="KW-0547">Nucleotide-binding</keyword>
<dbReference type="InterPro" id="IPR002194">
    <property type="entry name" value="Chaperonin_TCP-1_CS"/>
</dbReference>
<dbReference type="PRINTS" id="PR00304">
    <property type="entry name" value="TCOMPLEXTCP1"/>
</dbReference>
<keyword evidence="9" id="KW-1185">Reference proteome</keyword>
<evidence type="ECO:0000256" key="1">
    <source>
        <dbReference type="ARBA" id="ARBA00004496"/>
    </source>
</evidence>
<dbReference type="FunFam" id="3.30.260.10:FF:000029">
    <property type="entry name" value="Chaperonin containing TCP1 subunit 6B"/>
    <property type="match status" value="1"/>
</dbReference>
<evidence type="ECO:0000256" key="7">
    <source>
        <dbReference type="RuleBase" id="RU004187"/>
    </source>
</evidence>
<dbReference type="Proteomes" id="UP000472271">
    <property type="component" value="Chromosome 14"/>
</dbReference>
<dbReference type="GO" id="GO:0005737">
    <property type="term" value="C:cytoplasm"/>
    <property type="evidence" value="ECO:0007669"/>
    <property type="project" value="UniProtKB-SubCell"/>
</dbReference>
<protein>
    <recommendedName>
        <fullName evidence="10">Chaperonin containing TCP1, subunit 6A (zeta 1)</fullName>
    </recommendedName>
</protein>
<dbReference type="AlphaFoldDB" id="A0A673BTG0"/>
<dbReference type="InterPro" id="IPR027413">
    <property type="entry name" value="GROEL-like_equatorial_sf"/>
</dbReference>
<dbReference type="GO" id="GO:0016887">
    <property type="term" value="F:ATP hydrolysis activity"/>
    <property type="evidence" value="ECO:0007669"/>
    <property type="project" value="InterPro"/>
</dbReference>
<dbReference type="SUPFAM" id="SSF54849">
    <property type="entry name" value="GroEL-intermediate domain like"/>
    <property type="match status" value="1"/>
</dbReference>
<dbReference type="PROSITE" id="PS00750">
    <property type="entry name" value="TCP1_1"/>
    <property type="match status" value="1"/>
</dbReference>
<dbReference type="GO" id="GO:0051082">
    <property type="term" value="F:unfolded protein binding"/>
    <property type="evidence" value="ECO:0007669"/>
    <property type="project" value="InterPro"/>
</dbReference>
<dbReference type="PROSITE" id="PS00995">
    <property type="entry name" value="TCP1_3"/>
    <property type="match status" value="1"/>
</dbReference>
<evidence type="ECO:0000256" key="4">
    <source>
        <dbReference type="ARBA" id="ARBA00022741"/>
    </source>
</evidence>
<dbReference type="SUPFAM" id="SSF52029">
    <property type="entry name" value="GroEL apical domain-like"/>
    <property type="match status" value="1"/>
</dbReference>
<name>A0A673BTG0_9TELE</name>
<dbReference type="InterPro" id="IPR002423">
    <property type="entry name" value="Cpn60/GroEL/TCP-1"/>
</dbReference>
<reference evidence="8" key="3">
    <citation type="submission" date="2025-09" db="UniProtKB">
        <authorList>
            <consortium name="Ensembl"/>
        </authorList>
    </citation>
    <scope>IDENTIFICATION</scope>
</reference>
<dbReference type="SUPFAM" id="SSF48592">
    <property type="entry name" value="GroEL equatorial domain-like"/>
    <property type="match status" value="1"/>
</dbReference>
<dbReference type="Gene3D" id="1.10.560.10">
    <property type="entry name" value="GroEL-like equatorial domain"/>
    <property type="match status" value="2"/>
</dbReference>
<sequence length="443" mass="48157">MAAVKALNPKAEVARAQAALAVNISAARGLQDVLRSNLGPKGTMKMLVSGAGDIKLTKDGNVLLHEMQIQHPTASLIAKVATAQDDITGDGTTSNVLIIGELLKQADLYVSEGLHPRIIAEGFEAAKEKALAVLEEVKVTQEMDRETLINVARTSLRTKVHAELADLLTEAVVDAVLAIAKPNEPIDLYMVEIMEMKHKTDCDTQLIRGLVLDHGARHPDMKKRVEDAYVLTCNVSLEYEKTEVNSGFFYKSAGEREKLVAAERKFIEDRVQKIIALKNNVCPNGEKGFVVINQKGEEKYTFIEKCGNPRSVTLLVKGPNKHTLTQIKDAVRDGLRAVKNAIEDGSVVSGAGAFEVAVADALVKHKPNVKGRAQLGVQAFADALLVIPKVLAQNSGYDPQETLLKLQTEYKESGQLVGVDLSTGENSRLWVVPVPCNTLQYLL</sequence>
<dbReference type="InterPro" id="IPR012722">
    <property type="entry name" value="Chap_CCT_zeta"/>
</dbReference>
<proteinExistence type="inferred from homology"/>
<reference evidence="8" key="2">
    <citation type="submission" date="2025-08" db="UniProtKB">
        <authorList>
            <consortium name="Ensembl"/>
        </authorList>
    </citation>
    <scope>IDENTIFICATION</scope>
</reference>
<evidence type="ECO:0000256" key="3">
    <source>
        <dbReference type="ARBA" id="ARBA00022490"/>
    </source>
</evidence>
<dbReference type="Gene3D" id="3.30.260.10">
    <property type="entry name" value="TCP-1-like chaperonin intermediate domain"/>
    <property type="match status" value="2"/>
</dbReference>
<dbReference type="InterPro" id="IPR027409">
    <property type="entry name" value="GroEL-like_apical_dom_sf"/>
</dbReference>
<dbReference type="FunFam" id="3.50.7.10:FF:000066">
    <property type="match status" value="1"/>
</dbReference>
<evidence type="ECO:0008006" key="10">
    <source>
        <dbReference type="Google" id="ProtNLM"/>
    </source>
</evidence>
<dbReference type="FunFam" id="3.30.260.10:FF:000017">
    <property type="entry name" value="T-complex protein 1 subunit zeta"/>
    <property type="match status" value="1"/>
</dbReference>
<dbReference type="Gene3D" id="3.50.7.10">
    <property type="entry name" value="GroEL"/>
    <property type="match status" value="2"/>
</dbReference>
<evidence type="ECO:0000313" key="9">
    <source>
        <dbReference type="Proteomes" id="UP000472271"/>
    </source>
</evidence>
<dbReference type="Pfam" id="PF00118">
    <property type="entry name" value="Cpn60_TCP1"/>
    <property type="match status" value="1"/>
</dbReference>
<gene>
    <name evidence="8" type="primary">cct6a</name>
</gene>
<comment type="similarity">
    <text evidence="2 7">Belongs to the TCP-1 chaperonin family.</text>
</comment>
<evidence type="ECO:0000256" key="5">
    <source>
        <dbReference type="ARBA" id="ARBA00022840"/>
    </source>
</evidence>
<evidence type="ECO:0000256" key="6">
    <source>
        <dbReference type="ARBA" id="ARBA00023186"/>
    </source>
</evidence>
<comment type="subcellular location">
    <subcellularLocation>
        <location evidence="1">Cytoplasm</location>
    </subcellularLocation>
</comment>
<accession>A0A673BTG0</accession>
<reference evidence="8" key="1">
    <citation type="submission" date="2019-06" db="EMBL/GenBank/DDBJ databases">
        <authorList>
            <consortium name="Wellcome Sanger Institute Data Sharing"/>
        </authorList>
    </citation>
    <scope>NUCLEOTIDE SEQUENCE [LARGE SCALE GENOMIC DNA]</scope>
</reference>
<dbReference type="Ensembl" id="ENSSORT00005045571.1">
    <property type="protein sequence ID" value="ENSSORP00005044449.1"/>
    <property type="gene ID" value="ENSSORG00005020463.1"/>
</dbReference>